<feature type="transmembrane region" description="Helical" evidence="6">
    <location>
        <begin position="145"/>
        <end position="166"/>
    </location>
</feature>
<sequence>MLSRKNKLLLLKLLSLFSVVRGYNILMIALAQYLASIYILSPNLPLRQVIFDLNLFFIVLASGLVIASGYIINNFYDAEKDLINKPKKSMLDRLVGQRFKLTTYFLLNFLAVFAASYVSFRAVLFFSAYIFGIWLYSHKLKKVPFIGNFVSAILAISPFFAVFVYYKNFETVIFVHAVFLFLLILAREMIKDLENMTGDIAQNYRTIPILYGARVSKLGIAALVLLTLVPSLLLIAKFDIGHMNLYFMACVAFLLLFLVLLARSSTKAHYVWLHNILKLIIVVGVFSILLIDVNLVLNRIF</sequence>
<feature type="transmembrane region" description="Helical" evidence="6">
    <location>
        <begin position="245"/>
        <end position="264"/>
    </location>
</feature>
<accession>A0A5B7SJQ0</accession>
<evidence type="ECO:0000256" key="3">
    <source>
        <dbReference type="ARBA" id="ARBA00022692"/>
    </source>
</evidence>
<feature type="transmembrane region" description="Helical" evidence="6">
    <location>
        <begin position="172"/>
        <end position="190"/>
    </location>
</feature>
<keyword evidence="7" id="KW-0830">Ubiquinone</keyword>
<dbReference type="Pfam" id="PF01040">
    <property type="entry name" value="UbiA"/>
    <property type="match status" value="1"/>
</dbReference>
<dbReference type="KEGG" id="asag:FGM00_00410"/>
<evidence type="ECO:0000313" key="8">
    <source>
        <dbReference type="Proteomes" id="UP000310017"/>
    </source>
</evidence>
<keyword evidence="2" id="KW-1003">Cell membrane</keyword>
<dbReference type="OrthoDB" id="1142538at2"/>
<dbReference type="EMBL" id="CP040710">
    <property type="protein sequence ID" value="QCW98656.1"/>
    <property type="molecule type" value="Genomic_DNA"/>
</dbReference>
<organism evidence="7 8">
    <name type="scientific">Aggregatimonas sangjinii</name>
    <dbReference type="NCBI Taxonomy" id="2583587"/>
    <lineage>
        <taxon>Bacteria</taxon>
        <taxon>Pseudomonadati</taxon>
        <taxon>Bacteroidota</taxon>
        <taxon>Flavobacteriia</taxon>
        <taxon>Flavobacteriales</taxon>
        <taxon>Flavobacteriaceae</taxon>
        <taxon>Aggregatimonas</taxon>
    </lineage>
</organism>
<keyword evidence="3 6" id="KW-0812">Transmembrane</keyword>
<dbReference type="PANTHER" id="PTHR42723">
    <property type="entry name" value="CHLOROPHYLL SYNTHASE"/>
    <property type="match status" value="1"/>
</dbReference>
<evidence type="ECO:0000256" key="5">
    <source>
        <dbReference type="ARBA" id="ARBA00023136"/>
    </source>
</evidence>
<dbReference type="GO" id="GO:0016765">
    <property type="term" value="F:transferase activity, transferring alkyl or aryl (other than methyl) groups"/>
    <property type="evidence" value="ECO:0007669"/>
    <property type="project" value="InterPro"/>
</dbReference>
<evidence type="ECO:0000313" key="7">
    <source>
        <dbReference type="EMBL" id="QCW98656.1"/>
    </source>
</evidence>
<dbReference type="RefSeq" id="WP_138851011.1">
    <property type="nucleotide sequence ID" value="NZ_CP040710.1"/>
</dbReference>
<keyword evidence="5 6" id="KW-0472">Membrane</keyword>
<dbReference type="Gene3D" id="1.10.357.140">
    <property type="entry name" value="UbiA prenyltransferase"/>
    <property type="match status" value="1"/>
</dbReference>
<gene>
    <name evidence="7" type="ORF">FGM00_00410</name>
</gene>
<evidence type="ECO:0000256" key="2">
    <source>
        <dbReference type="ARBA" id="ARBA00022475"/>
    </source>
</evidence>
<dbReference type="AlphaFoldDB" id="A0A5B7SJQ0"/>
<feature type="transmembrane region" description="Helical" evidence="6">
    <location>
        <begin position="55"/>
        <end position="76"/>
    </location>
</feature>
<feature type="transmembrane region" description="Helical" evidence="6">
    <location>
        <begin position="276"/>
        <end position="297"/>
    </location>
</feature>
<dbReference type="InterPro" id="IPR044878">
    <property type="entry name" value="UbiA_sf"/>
</dbReference>
<feature type="transmembrane region" description="Helical" evidence="6">
    <location>
        <begin position="211"/>
        <end position="233"/>
    </location>
</feature>
<dbReference type="PANTHER" id="PTHR42723:SF1">
    <property type="entry name" value="CHLOROPHYLL SYNTHASE, CHLOROPLASTIC"/>
    <property type="match status" value="1"/>
</dbReference>
<reference evidence="7 8" key="1">
    <citation type="submission" date="2019-05" db="EMBL/GenBank/DDBJ databases">
        <title>Genome sequencing of F202Z8.</title>
        <authorList>
            <person name="Kwon Y.M."/>
        </authorList>
    </citation>
    <scope>NUCLEOTIDE SEQUENCE [LARGE SCALE GENOMIC DNA]</scope>
    <source>
        <strain evidence="7 8">F202Z8</strain>
    </source>
</reference>
<comment type="subcellular location">
    <subcellularLocation>
        <location evidence="1">Membrane</location>
        <topology evidence="1">Multi-pass membrane protein</topology>
    </subcellularLocation>
</comment>
<evidence type="ECO:0000256" key="4">
    <source>
        <dbReference type="ARBA" id="ARBA00022989"/>
    </source>
</evidence>
<dbReference type="GO" id="GO:0016020">
    <property type="term" value="C:membrane"/>
    <property type="evidence" value="ECO:0007669"/>
    <property type="project" value="UniProtKB-SubCell"/>
</dbReference>
<keyword evidence="8" id="KW-1185">Reference proteome</keyword>
<dbReference type="Proteomes" id="UP000310017">
    <property type="component" value="Chromosome"/>
</dbReference>
<evidence type="ECO:0000256" key="1">
    <source>
        <dbReference type="ARBA" id="ARBA00004141"/>
    </source>
</evidence>
<protein>
    <submittedName>
        <fullName evidence="7">Ubiquinone biosynthesis protein UbiA</fullName>
    </submittedName>
</protein>
<proteinExistence type="predicted"/>
<keyword evidence="4 6" id="KW-1133">Transmembrane helix</keyword>
<dbReference type="InterPro" id="IPR000537">
    <property type="entry name" value="UbiA_prenyltransferase"/>
</dbReference>
<evidence type="ECO:0000256" key="6">
    <source>
        <dbReference type="SAM" id="Phobius"/>
    </source>
</evidence>
<dbReference type="CDD" id="cd13961">
    <property type="entry name" value="PT_UbiA_DGGGPS"/>
    <property type="match status" value="1"/>
</dbReference>
<name>A0A5B7SJQ0_9FLAO</name>
<dbReference type="InterPro" id="IPR050475">
    <property type="entry name" value="Prenyltransferase_related"/>
</dbReference>